<keyword evidence="3" id="KW-0012">Acyltransferase</keyword>
<evidence type="ECO:0000256" key="3">
    <source>
        <dbReference type="ARBA" id="ARBA00023315"/>
    </source>
</evidence>
<reference evidence="4" key="1">
    <citation type="submission" date="2020-05" db="EMBL/GenBank/DDBJ databases">
        <authorList>
            <person name="Chiriac C."/>
            <person name="Salcher M."/>
            <person name="Ghai R."/>
            <person name="Kavagutti S V."/>
        </authorList>
    </citation>
    <scope>NUCLEOTIDE SEQUENCE</scope>
</reference>
<dbReference type="PANTHER" id="PTHR36449">
    <property type="entry name" value="ACETYLTRANSFERASE-RELATED"/>
    <property type="match status" value="1"/>
</dbReference>
<accession>A0A6J7M0B3</accession>
<dbReference type="AlphaFoldDB" id="A0A6J7M0B3"/>
<sequence>MSNPSYHVVSFAADFDLGSFDFGEAGYNDWLTRHASASVKAGVCAVYLLIERLPHRERVVGYFAINPTQVVREQAPLSLSRGWPLSVPAWNLGKLAVHVDLRVDKDAQWGRQLLREALETIVRVADVGGGKVIVVDADNPGLLDFYTRNGFKATGNDRDLSLYMKVSTARKAFNS</sequence>
<dbReference type="SUPFAM" id="SSF55729">
    <property type="entry name" value="Acyl-CoA N-acyltransferases (Nat)"/>
    <property type="match status" value="1"/>
</dbReference>
<dbReference type="InterPro" id="IPR016181">
    <property type="entry name" value="Acyl_CoA_acyltransferase"/>
</dbReference>
<dbReference type="EMBL" id="CAFBNE010000226">
    <property type="protein sequence ID" value="CAB4973165.1"/>
    <property type="molecule type" value="Genomic_DNA"/>
</dbReference>
<evidence type="ECO:0000256" key="1">
    <source>
        <dbReference type="ARBA" id="ARBA00022649"/>
    </source>
</evidence>
<gene>
    <name evidence="4" type="ORF">UFOPK3772_03537</name>
</gene>
<proteinExistence type="predicted"/>
<dbReference type="PANTHER" id="PTHR36449:SF1">
    <property type="entry name" value="ACETYLTRANSFERASE"/>
    <property type="match status" value="1"/>
</dbReference>
<evidence type="ECO:0000313" key="4">
    <source>
        <dbReference type="EMBL" id="CAB4973165.1"/>
    </source>
</evidence>
<evidence type="ECO:0000256" key="2">
    <source>
        <dbReference type="ARBA" id="ARBA00022679"/>
    </source>
</evidence>
<name>A0A6J7M0B3_9ZZZZ</name>
<keyword evidence="1" id="KW-1277">Toxin-antitoxin system</keyword>
<protein>
    <submittedName>
        <fullName evidence="4">Unannotated protein</fullName>
    </submittedName>
</protein>
<organism evidence="4">
    <name type="scientific">freshwater metagenome</name>
    <dbReference type="NCBI Taxonomy" id="449393"/>
    <lineage>
        <taxon>unclassified sequences</taxon>
        <taxon>metagenomes</taxon>
        <taxon>ecological metagenomes</taxon>
    </lineage>
</organism>
<dbReference type="GO" id="GO:0016746">
    <property type="term" value="F:acyltransferase activity"/>
    <property type="evidence" value="ECO:0007669"/>
    <property type="project" value="UniProtKB-KW"/>
</dbReference>
<dbReference type="Gene3D" id="3.40.630.30">
    <property type="match status" value="1"/>
</dbReference>
<keyword evidence="2" id="KW-0808">Transferase</keyword>